<keyword evidence="2" id="KW-1003">Cell membrane</keyword>
<feature type="transmembrane region" description="Helical" evidence="6">
    <location>
        <begin position="136"/>
        <end position="158"/>
    </location>
</feature>
<organism evidence="7 8">
    <name type="scientific">Allofrancisella guangzhouensis</name>
    <dbReference type="NCBI Taxonomy" id="594679"/>
    <lineage>
        <taxon>Bacteria</taxon>
        <taxon>Pseudomonadati</taxon>
        <taxon>Pseudomonadota</taxon>
        <taxon>Gammaproteobacteria</taxon>
        <taxon>Thiotrichales</taxon>
        <taxon>Francisellaceae</taxon>
        <taxon>Allofrancisella</taxon>
    </lineage>
</organism>
<keyword evidence="3 6" id="KW-0812">Transmembrane</keyword>
<keyword evidence="8" id="KW-1185">Reference proteome</keyword>
<proteinExistence type="predicted"/>
<dbReference type="STRING" id="594679.SD28_02190"/>
<evidence type="ECO:0000256" key="3">
    <source>
        <dbReference type="ARBA" id="ARBA00022692"/>
    </source>
</evidence>
<evidence type="ECO:0000313" key="7">
    <source>
        <dbReference type="EMBL" id="AJC48542.1"/>
    </source>
</evidence>
<dbReference type="PANTHER" id="PTHR30213:SF0">
    <property type="entry name" value="UPF0761 MEMBRANE PROTEIN YIHY"/>
    <property type="match status" value="1"/>
</dbReference>
<dbReference type="AlphaFoldDB" id="A0A0A8E4M4"/>
<dbReference type="EMBL" id="CP010427">
    <property type="protein sequence ID" value="AJC48542.1"/>
    <property type="molecule type" value="Genomic_DNA"/>
</dbReference>
<comment type="subcellular location">
    <subcellularLocation>
        <location evidence="1">Cell membrane</location>
        <topology evidence="1">Multi-pass membrane protein</topology>
    </subcellularLocation>
</comment>
<feature type="transmembrane region" description="Helical" evidence="6">
    <location>
        <begin position="34"/>
        <end position="57"/>
    </location>
</feature>
<protein>
    <submittedName>
        <fullName evidence="7">Uncharacterized protein</fullName>
    </submittedName>
</protein>
<dbReference type="InterPro" id="IPR017039">
    <property type="entry name" value="Virul_fac_BrkB"/>
</dbReference>
<dbReference type="RefSeq" id="WP_039123534.1">
    <property type="nucleotide sequence ID" value="NZ_CP010427.1"/>
</dbReference>
<dbReference type="OrthoDB" id="9808671at2"/>
<dbReference type="Pfam" id="PF03631">
    <property type="entry name" value="Virul_fac_BrkB"/>
    <property type="match status" value="1"/>
</dbReference>
<evidence type="ECO:0000256" key="2">
    <source>
        <dbReference type="ARBA" id="ARBA00022475"/>
    </source>
</evidence>
<dbReference type="PANTHER" id="PTHR30213">
    <property type="entry name" value="INNER MEMBRANE PROTEIN YHJD"/>
    <property type="match status" value="1"/>
</dbReference>
<reference evidence="7 8" key="1">
    <citation type="submission" date="2014-12" db="EMBL/GenBank/DDBJ databases">
        <title>Complete genome sequence of Francisella guanzhouensis strain 08HL01032 isolated from air-conditioning system in China.</title>
        <authorList>
            <person name="Svensson D."/>
            <person name="Ohrman C."/>
            <person name="Backman S."/>
            <person name="Karlsson E."/>
            <person name="Nilsson E."/>
            <person name="Bystrom M."/>
            <person name="Larkeryd A."/>
            <person name="Stenberg P."/>
            <person name="Scholtz H.C."/>
            <person name="Forsman M."/>
            <person name="Sjodin A."/>
        </authorList>
    </citation>
    <scope>NUCLEOTIDE SEQUENCE [LARGE SCALE GENOMIC DNA]</scope>
    <source>
        <strain evidence="7 8">08HL01032</strain>
    </source>
</reference>
<dbReference type="GO" id="GO:0005886">
    <property type="term" value="C:plasma membrane"/>
    <property type="evidence" value="ECO:0007669"/>
    <property type="project" value="UniProtKB-SubCell"/>
</dbReference>
<evidence type="ECO:0000256" key="5">
    <source>
        <dbReference type="ARBA" id="ARBA00023136"/>
    </source>
</evidence>
<gene>
    <name evidence="7" type="ORF">SD28_02190</name>
</gene>
<feature type="transmembrane region" description="Helical" evidence="6">
    <location>
        <begin position="208"/>
        <end position="233"/>
    </location>
</feature>
<evidence type="ECO:0000256" key="1">
    <source>
        <dbReference type="ARBA" id="ARBA00004651"/>
    </source>
</evidence>
<feature type="transmembrane region" description="Helical" evidence="6">
    <location>
        <begin position="97"/>
        <end position="116"/>
    </location>
</feature>
<feature type="transmembrane region" description="Helical" evidence="6">
    <location>
        <begin position="239"/>
        <end position="268"/>
    </location>
</feature>
<dbReference type="HOGENOM" id="CLU_032288_1_0_6"/>
<evidence type="ECO:0000313" key="8">
    <source>
        <dbReference type="Proteomes" id="UP000031104"/>
    </source>
</evidence>
<sequence length="399" mass="46410">MFIDVRLYKKYLLVFKNYWIWVLKEYVRKDCPTVAASMTLISLFAIVPTFFIIINILNVFNVFSSLSSNIQTFLFDNMLPATAATVQEYILSISDKITSLPVVSVLFLMLIIFLMIKRLEITLNKIFYVKKARPMVQSLLVYWALMTMGPLLLGFVFISSTYILSMTWFFNGIGIKQYFLNTLSLTFLTAGFFVVYKILPNTKINSWIAFVVALFVAMVFFIAKRIFSLYMIYVPTYSVIYGSLSLIPIFILWVYVTWHITLLGAVMIRAIQYMKITLDFKKEVKRDDLTIGVNVLKELYLAQKEQLDGILIDDIYKKMSVADYDKVKKILYALEGNSIIRMDANDRCFINCDIFDISLRQVYLTFNPTLNFKTSSFRKINSIKSQLYKSLDAKLYECF</sequence>
<keyword evidence="4 6" id="KW-1133">Transmembrane helix</keyword>
<keyword evidence="5 6" id="KW-0472">Membrane</keyword>
<dbReference type="NCBIfam" id="TIGR00765">
    <property type="entry name" value="yihY_not_rbn"/>
    <property type="match status" value="1"/>
</dbReference>
<dbReference type="KEGG" id="fgu:SD28_02190"/>
<evidence type="ECO:0000256" key="6">
    <source>
        <dbReference type="SAM" id="Phobius"/>
    </source>
</evidence>
<accession>A0A0A8E4M4</accession>
<dbReference type="Proteomes" id="UP000031104">
    <property type="component" value="Chromosome"/>
</dbReference>
<feature type="transmembrane region" description="Helical" evidence="6">
    <location>
        <begin position="178"/>
        <end position="196"/>
    </location>
</feature>
<name>A0A0A8E4M4_9GAMM</name>
<evidence type="ECO:0000256" key="4">
    <source>
        <dbReference type="ARBA" id="ARBA00022989"/>
    </source>
</evidence>